<feature type="domain" description="ABC transporter" evidence="5">
    <location>
        <begin position="73"/>
        <end position="291"/>
    </location>
</feature>
<feature type="compositionally biased region" description="Basic residues" evidence="4">
    <location>
        <begin position="43"/>
        <end position="53"/>
    </location>
</feature>
<evidence type="ECO:0000256" key="2">
    <source>
        <dbReference type="ARBA" id="ARBA00022741"/>
    </source>
</evidence>
<dbReference type="InterPro" id="IPR017871">
    <property type="entry name" value="ABC_transporter-like_CS"/>
</dbReference>
<dbReference type="InterPro" id="IPR003439">
    <property type="entry name" value="ABC_transporter-like_ATP-bd"/>
</dbReference>
<dbReference type="Pfam" id="PF00005">
    <property type="entry name" value="ABC_tran"/>
    <property type="match status" value="1"/>
</dbReference>
<name>A0A4R6S6J6_9MICO</name>
<dbReference type="GO" id="GO:0005886">
    <property type="term" value="C:plasma membrane"/>
    <property type="evidence" value="ECO:0007669"/>
    <property type="project" value="TreeGrafter"/>
</dbReference>
<dbReference type="InterPro" id="IPR027417">
    <property type="entry name" value="P-loop_NTPase"/>
</dbReference>
<dbReference type="PANTHER" id="PTHR24220:SF86">
    <property type="entry name" value="ABC TRANSPORTER ABCH.1"/>
    <property type="match status" value="1"/>
</dbReference>
<evidence type="ECO:0000259" key="5">
    <source>
        <dbReference type="PROSITE" id="PS50893"/>
    </source>
</evidence>
<dbReference type="InterPro" id="IPR017911">
    <property type="entry name" value="MacB-like_ATP-bd"/>
</dbReference>
<keyword evidence="7" id="KW-1185">Reference proteome</keyword>
<keyword evidence="1" id="KW-0813">Transport</keyword>
<dbReference type="CDD" id="cd03255">
    <property type="entry name" value="ABC_MJ0796_LolCDE_FtsE"/>
    <property type="match status" value="1"/>
</dbReference>
<reference evidence="6 7" key="1">
    <citation type="submission" date="2019-03" db="EMBL/GenBank/DDBJ databases">
        <title>Genomic analyses of the natural microbiome of Caenorhabditis elegans.</title>
        <authorList>
            <person name="Samuel B."/>
        </authorList>
    </citation>
    <scope>NUCLEOTIDE SEQUENCE [LARGE SCALE GENOMIC DNA]</scope>
    <source>
        <strain evidence="6 7">JUb18</strain>
    </source>
</reference>
<dbReference type="Gene3D" id="3.40.50.300">
    <property type="entry name" value="P-loop containing nucleotide triphosphate hydrolases"/>
    <property type="match status" value="1"/>
</dbReference>
<dbReference type="PROSITE" id="PS00211">
    <property type="entry name" value="ABC_TRANSPORTER_1"/>
    <property type="match status" value="1"/>
</dbReference>
<dbReference type="PROSITE" id="PS50893">
    <property type="entry name" value="ABC_TRANSPORTER_2"/>
    <property type="match status" value="1"/>
</dbReference>
<evidence type="ECO:0000313" key="7">
    <source>
        <dbReference type="Proteomes" id="UP000295601"/>
    </source>
</evidence>
<dbReference type="InterPro" id="IPR015854">
    <property type="entry name" value="ABC_transpr_LolD-like"/>
</dbReference>
<dbReference type="SMART" id="SM00382">
    <property type="entry name" value="AAA"/>
    <property type="match status" value="1"/>
</dbReference>
<accession>A0A4R6S6J6</accession>
<feature type="region of interest" description="Disordered" evidence="4">
    <location>
        <begin position="1"/>
        <end position="54"/>
    </location>
</feature>
<keyword evidence="2" id="KW-0547">Nucleotide-binding</keyword>
<dbReference type="GO" id="GO:0022857">
    <property type="term" value="F:transmembrane transporter activity"/>
    <property type="evidence" value="ECO:0007669"/>
    <property type="project" value="TreeGrafter"/>
</dbReference>
<dbReference type="InterPro" id="IPR003593">
    <property type="entry name" value="AAA+_ATPase"/>
</dbReference>
<dbReference type="EMBL" id="SNYA01000002">
    <property type="protein sequence ID" value="TDP94405.1"/>
    <property type="molecule type" value="Genomic_DNA"/>
</dbReference>
<evidence type="ECO:0000256" key="4">
    <source>
        <dbReference type="SAM" id="MobiDB-lite"/>
    </source>
</evidence>
<sequence length="292" mass="31074">MSRVEDLFADAEEPGKTPAETAADAGDTTHAAETAAGAQPPVRGKRLSFRRRTSPAVMPETVAGNPEYPGPIVELEDVTRFFPGPPPVNALRGVDLAVQRGDYLAIVGPSGSGKSTMLNTLGLLDRPSTGRFLFEGIDVASLSDDERSALRGRAVGFVFQSFHLMPTRSTLENVMLAGTYAGLTRDEREPLARAALDRVGLGHRVDASPTTLSGGERQRVAIARAVCTSPRLLLADEPTGNLDRANSESIMRLFSELGEDGLTIVMITHDAAVAAAAERRVRINDGELSELA</sequence>
<feature type="compositionally biased region" description="Low complexity" evidence="4">
    <location>
        <begin position="19"/>
        <end position="38"/>
    </location>
</feature>
<dbReference type="SUPFAM" id="SSF52540">
    <property type="entry name" value="P-loop containing nucleoside triphosphate hydrolases"/>
    <property type="match status" value="1"/>
</dbReference>
<dbReference type="FunFam" id="3.40.50.300:FF:000032">
    <property type="entry name" value="Export ABC transporter ATP-binding protein"/>
    <property type="match status" value="1"/>
</dbReference>
<dbReference type="GO" id="GO:0005524">
    <property type="term" value="F:ATP binding"/>
    <property type="evidence" value="ECO:0007669"/>
    <property type="project" value="UniProtKB-KW"/>
</dbReference>
<proteinExistence type="predicted"/>
<dbReference type="GO" id="GO:0098796">
    <property type="term" value="C:membrane protein complex"/>
    <property type="evidence" value="ECO:0007669"/>
    <property type="project" value="UniProtKB-ARBA"/>
</dbReference>
<keyword evidence="3 6" id="KW-0067">ATP-binding</keyword>
<organism evidence="6 7">
    <name type="scientific">Leucobacter luti</name>
    <dbReference type="NCBI Taxonomy" id="340320"/>
    <lineage>
        <taxon>Bacteria</taxon>
        <taxon>Bacillati</taxon>
        <taxon>Actinomycetota</taxon>
        <taxon>Actinomycetes</taxon>
        <taxon>Micrococcales</taxon>
        <taxon>Microbacteriaceae</taxon>
        <taxon>Leucobacter</taxon>
    </lineage>
</organism>
<gene>
    <name evidence="6" type="ORF">EDF62_0820</name>
</gene>
<evidence type="ECO:0000313" key="6">
    <source>
        <dbReference type="EMBL" id="TDP94405.1"/>
    </source>
</evidence>
<evidence type="ECO:0000256" key="3">
    <source>
        <dbReference type="ARBA" id="ARBA00022840"/>
    </source>
</evidence>
<protein>
    <submittedName>
        <fullName evidence="6">Putative ABC transport system ATP-binding protein</fullName>
    </submittedName>
</protein>
<evidence type="ECO:0000256" key="1">
    <source>
        <dbReference type="ARBA" id="ARBA00022448"/>
    </source>
</evidence>
<dbReference type="PANTHER" id="PTHR24220">
    <property type="entry name" value="IMPORT ATP-BINDING PROTEIN"/>
    <property type="match status" value="1"/>
</dbReference>
<dbReference type="AlphaFoldDB" id="A0A4R6S6J6"/>
<comment type="caution">
    <text evidence="6">The sequence shown here is derived from an EMBL/GenBank/DDBJ whole genome shotgun (WGS) entry which is preliminary data.</text>
</comment>
<dbReference type="Proteomes" id="UP000295601">
    <property type="component" value="Unassembled WGS sequence"/>
</dbReference>
<dbReference type="GO" id="GO:0016887">
    <property type="term" value="F:ATP hydrolysis activity"/>
    <property type="evidence" value="ECO:0007669"/>
    <property type="project" value="InterPro"/>
</dbReference>